<organism evidence="10 11">
    <name type="scientific">Eiseniibacteriota bacterium</name>
    <dbReference type="NCBI Taxonomy" id="2212470"/>
    <lineage>
        <taxon>Bacteria</taxon>
        <taxon>Candidatus Eiseniibacteriota</taxon>
    </lineage>
</organism>
<evidence type="ECO:0000256" key="2">
    <source>
        <dbReference type="ARBA" id="ARBA00022475"/>
    </source>
</evidence>
<keyword evidence="5 9" id="KW-0812">Transmembrane</keyword>
<evidence type="ECO:0000256" key="1">
    <source>
        <dbReference type="ARBA" id="ARBA00004651"/>
    </source>
</evidence>
<evidence type="ECO:0008006" key="12">
    <source>
        <dbReference type="Google" id="ProtNLM"/>
    </source>
</evidence>
<dbReference type="GO" id="GO:0009103">
    <property type="term" value="P:lipopolysaccharide biosynthetic process"/>
    <property type="evidence" value="ECO:0007669"/>
    <property type="project" value="UniProtKB-ARBA"/>
</dbReference>
<dbReference type="GO" id="GO:0016763">
    <property type="term" value="F:pentosyltransferase activity"/>
    <property type="evidence" value="ECO:0007669"/>
    <property type="project" value="TreeGrafter"/>
</dbReference>
<feature type="region of interest" description="Disordered" evidence="8">
    <location>
        <begin position="500"/>
        <end position="525"/>
    </location>
</feature>
<feature type="transmembrane region" description="Helical" evidence="9">
    <location>
        <begin position="278"/>
        <end position="295"/>
    </location>
</feature>
<evidence type="ECO:0000256" key="4">
    <source>
        <dbReference type="ARBA" id="ARBA00022679"/>
    </source>
</evidence>
<keyword evidence="7 9" id="KW-0472">Membrane</keyword>
<protein>
    <recommendedName>
        <fullName evidence="12">Glycosyltransferase RgtA/B/C/D-like domain-containing protein</fullName>
    </recommendedName>
</protein>
<evidence type="ECO:0000256" key="5">
    <source>
        <dbReference type="ARBA" id="ARBA00022692"/>
    </source>
</evidence>
<feature type="transmembrane region" description="Helical" evidence="9">
    <location>
        <begin position="302"/>
        <end position="321"/>
    </location>
</feature>
<feature type="transmembrane region" description="Helical" evidence="9">
    <location>
        <begin position="102"/>
        <end position="121"/>
    </location>
</feature>
<evidence type="ECO:0000313" key="10">
    <source>
        <dbReference type="EMBL" id="NOT33688.1"/>
    </source>
</evidence>
<feature type="transmembrane region" description="Helical" evidence="9">
    <location>
        <begin position="74"/>
        <end position="96"/>
    </location>
</feature>
<dbReference type="InterPro" id="IPR050297">
    <property type="entry name" value="LipidA_mod_glycosyltrf_83"/>
</dbReference>
<dbReference type="Proteomes" id="UP000580839">
    <property type="component" value="Unassembled WGS sequence"/>
</dbReference>
<feature type="transmembrane region" description="Helical" evidence="9">
    <location>
        <begin position="14"/>
        <end position="34"/>
    </location>
</feature>
<dbReference type="GO" id="GO:0005886">
    <property type="term" value="C:plasma membrane"/>
    <property type="evidence" value="ECO:0007669"/>
    <property type="project" value="UniProtKB-SubCell"/>
</dbReference>
<evidence type="ECO:0000256" key="7">
    <source>
        <dbReference type="ARBA" id="ARBA00023136"/>
    </source>
</evidence>
<feature type="transmembrane region" description="Helical" evidence="9">
    <location>
        <begin position="175"/>
        <end position="205"/>
    </location>
</feature>
<keyword evidence="2" id="KW-1003">Cell membrane</keyword>
<evidence type="ECO:0000256" key="3">
    <source>
        <dbReference type="ARBA" id="ARBA00022676"/>
    </source>
</evidence>
<evidence type="ECO:0000256" key="9">
    <source>
        <dbReference type="SAM" id="Phobius"/>
    </source>
</evidence>
<dbReference type="AlphaFoldDB" id="A0A849SD92"/>
<keyword evidence="3" id="KW-0328">Glycosyltransferase</keyword>
<comment type="subcellular location">
    <subcellularLocation>
        <location evidence="1">Cell membrane</location>
        <topology evidence="1">Multi-pass membrane protein</topology>
    </subcellularLocation>
</comment>
<feature type="transmembrane region" description="Helical" evidence="9">
    <location>
        <begin position="217"/>
        <end position="233"/>
    </location>
</feature>
<feature type="compositionally biased region" description="Basic and acidic residues" evidence="8">
    <location>
        <begin position="515"/>
        <end position="525"/>
    </location>
</feature>
<dbReference type="PANTHER" id="PTHR33908">
    <property type="entry name" value="MANNOSYLTRANSFERASE YKCB-RELATED"/>
    <property type="match status" value="1"/>
</dbReference>
<sequence length="525" mass="56699">MSAEPATDPRPDRFSLALDLATALLLAVALTRLAQQASTARWFTDECFHARLSSLLAATHQLPRTLPEFYGGLFTYYPPLFHVFGAVTISAFGAPALRELNVGLWAVLLVTLWVGLGSGLPRPARRTAVLLCLSNHWLALHAVRLYGELLFATLVLAAGLLALRLTRTSRIADAIGLGVVAGLMTLAKPAGAAAIPLALATAGVLAWRRHSGPARRWLIAAAIAIGIGAPYWLRNLREFGSALYPLGAPDRDRELWALTLETFGGSTARYFTRVADGLGPWLLGAAVLALGLAIRRRRVDHVTALVIGLAGAIAIAPLFPIHDPRHVLVLVPLLAVAVSAGILNGWPVRAGRWVQVGVWIVAAIHVARLPEYRRPLDLPAHLAAAYEAVKQHTSEHAKLLSLWTYDTAYYTGRAATWPIPWGQERRPIEPFRATDPVAFAAALDRAGIDALLVPIAPPPERFNGANYPRSFVRNVSALLDDGQLELSWSSPTLALVVRAAPRDSADAPRATPAARDSETPDRRRE</sequence>
<gene>
    <name evidence="10" type="ORF">HOP12_05890</name>
</gene>
<accession>A0A849SD92</accession>
<evidence type="ECO:0000256" key="6">
    <source>
        <dbReference type="ARBA" id="ARBA00022989"/>
    </source>
</evidence>
<dbReference type="PANTHER" id="PTHR33908:SF11">
    <property type="entry name" value="MEMBRANE PROTEIN"/>
    <property type="match status" value="1"/>
</dbReference>
<reference evidence="10 11" key="1">
    <citation type="submission" date="2020-04" db="EMBL/GenBank/DDBJ databases">
        <title>Metagenomic profiling of ammonia- and methane-oxidizing microorganisms in a Dutch drinking water treatment plant.</title>
        <authorList>
            <person name="Poghosyan L."/>
            <person name="Leucker S."/>
        </authorList>
    </citation>
    <scope>NUCLEOTIDE SEQUENCE [LARGE SCALE GENOMIC DNA]</scope>
    <source>
        <strain evidence="10">S-RSF-IL-03</strain>
    </source>
</reference>
<feature type="transmembrane region" description="Helical" evidence="9">
    <location>
        <begin position="327"/>
        <end position="346"/>
    </location>
</feature>
<feature type="transmembrane region" description="Helical" evidence="9">
    <location>
        <begin position="142"/>
        <end position="163"/>
    </location>
</feature>
<evidence type="ECO:0000313" key="11">
    <source>
        <dbReference type="Proteomes" id="UP000580839"/>
    </source>
</evidence>
<name>A0A849SD92_UNCEI</name>
<keyword evidence="4" id="KW-0808">Transferase</keyword>
<proteinExistence type="predicted"/>
<evidence type="ECO:0000256" key="8">
    <source>
        <dbReference type="SAM" id="MobiDB-lite"/>
    </source>
</evidence>
<keyword evidence="6 9" id="KW-1133">Transmembrane helix</keyword>
<comment type="caution">
    <text evidence="10">The sequence shown here is derived from an EMBL/GenBank/DDBJ whole genome shotgun (WGS) entry which is preliminary data.</text>
</comment>
<dbReference type="EMBL" id="JABFRW010000065">
    <property type="protein sequence ID" value="NOT33688.1"/>
    <property type="molecule type" value="Genomic_DNA"/>
</dbReference>